<dbReference type="AlphaFoldDB" id="Q6NMA0"/>
<evidence type="ECO:0000313" key="1">
    <source>
        <dbReference type="EMBL" id="AAS65933.1"/>
    </source>
</evidence>
<accession>Q6NMA0</accession>
<protein>
    <submittedName>
        <fullName evidence="1">At2g37300</fullName>
    </submittedName>
</protein>
<organism evidence="1">
    <name type="scientific">Arabidopsis thaliana</name>
    <name type="common">Mouse-ear cress</name>
    <dbReference type="NCBI Taxonomy" id="3702"/>
    <lineage>
        <taxon>Eukaryota</taxon>
        <taxon>Viridiplantae</taxon>
        <taxon>Streptophyta</taxon>
        <taxon>Embryophyta</taxon>
        <taxon>Tracheophyta</taxon>
        <taxon>Spermatophyta</taxon>
        <taxon>Magnoliopsida</taxon>
        <taxon>eudicotyledons</taxon>
        <taxon>Gunneridae</taxon>
        <taxon>Pentapetalae</taxon>
        <taxon>rosids</taxon>
        <taxon>malvids</taxon>
        <taxon>Brassicales</taxon>
        <taxon>Brassicaceae</taxon>
        <taxon>Camelineae</taxon>
        <taxon>Arabidopsis</taxon>
    </lineage>
</organism>
<sequence>MKFFLIKVSRRFKKSSSSEDACISSDLISAYKEKEEDNRDCGEVNEGKSVYVTKIMVPPD</sequence>
<dbReference type="EMBL" id="BT011762">
    <property type="protein sequence ID" value="AAS65933.1"/>
    <property type="molecule type" value="mRNA"/>
</dbReference>
<reference evidence="1" key="1">
    <citation type="submission" date="2004-03" db="EMBL/GenBank/DDBJ databases">
        <title>Arabidopsis cDNA clones.</title>
        <authorList>
            <person name="Shinn P."/>
            <person name="Chen H."/>
            <person name="Cheuk R."/>
            <person name="Kim C.J."/>
            <person name="Ecker J.R."/>
        </authorList>
    </citation>
    <scope>NUCLEOTIDE SEQUENCE</scope>
</reference>
<name>Q6NMA0_ARATH</name>
<proteinExistence type="evidence at transcript level"/>